<reference evidence="2" key="1">
    <citation type="submission" date="2025-08" db="UniProtKB">
        <authorList>
            <consortium name="Ensembl"/>
        </authorList>
    </citation>
    <scope>IDENTIFICATION</scope>
</reference>
<evidence type="ECO:0000313" key="2">
    <source>
        <dbReference type="Ensembl" id="ENSSPUP00000009234.1"/>
    </source>
</evidence>
<name>A0A8D0GRR7_SPHPU</name>
<evidence type="ECO:0000313" key="3">
    <source>
        <dbReference type="Proteomes" id="UP000694392"/>
    </source>
</evidence>
<dbReference type="PANTHER" id="PTHR14625">
    <property type="entry name" value="MICROCEPHALIN"/>
    <property type="match status" value="1"/>
</dbReference>
<dbReference type="Pfam" id="PF16589">
    <property type="entry name" value="BRCT_2"/>
    <property type="match status" value="1"/>
</dbReference>
<dbReference type="Ensembl" id="ENSSPUT00000009854.1">
    <property type="protein sequence ID" value="ENSSPUP00000009234.1"/>
    <property type="gene ID" value="ENSSPUG00000007184.1"/>
</dbReference>
<organism evidence="2 3">
    <name type="scientific">Sphenodon punctatus</name>
    <name type="common">Tuatara</name>
    <name type="synonym">Hatteria punctata</name>
    <dbReference type="NCBI Taxonomy" id="8508"/>
    <lineage>
        <taxon>Eukaryota</taxon>
        <taxon>Metazoa</taxon>
        <taxon>Chordata</taxon>
        <taxon>Craniata</taxon>
        <taxon>Vertebrata</taxon>
        <taxon>Euteleostomi</taxon>
        <taxon>Lepidosauria</taxon>
        <taxon>Sphenodontia</taxon>
        <taxon>Sphenodontidae</taxon>
        <taxon>Sphenodon</taxon>
    </lineage>
</organism>
<dbReference type="SUPFAM" id="SSF52113">
    <property type="entry name" value="BRCT domain"/>
    <property type="match status" value="1"/>
</dbReference>
<evidence type="ECO:0000259" key="1">
    <source>
        <dbReference type="PROSITE" id="PS50172"/>
    </source>
</evidence>
<dbReference type="GO" id="GO:0000278">
    <property type="term" value="P:mitotic cell cycle"/>
    <property type="evidence" value="ECO:0007669"/>
    <property type="project" value="TreeGrafter"/>
</dbReference>
<dbReference type="InterPro" id="IPR001357">
    <property type="entry name" value="BRCT_dom"/>
</dbReference>
<protein>
    <recommendedName>
        <fullName evidence="1">BRCT domain-containing protein</fullName>
    </recommendedName>
</protein>
<dbReference type="InterPro" id="IPR036420">
    <property type="entry name" value="BRCT_dom_sf"/>
</dbReference>
<dbReference type="InterPro" id="IPR022047">
    <property type="entry name" value="Microcephalin-like"/>
</dbReference>
<dbReference type="Proteomes" id="UP000694392">
    <property type="component" value="Unplaced"/>
</dbReference>
<accession>A0A8D0GRR7</accession>
<feature type="domain" description="BRCT" evidence="1">
    <location>
        <begin position="1"/>
        <end position="73"/>
    </location>
</feature>
<sequence>MMFLSLTSQPPCEKLGELVQLCGGKVSKTLRQAKICIGKYKGKKQPEIQYLSEKWILDSITQHTICPFENYIFQQ</sequence>
<dbReference type="OMA" id="CEPPCAT"/>
<dbReference type="GeneTree" id="ENSGT00390000018842"/>
<dbReference type="Gene3D" id="3.40.50.10190">
    <property type="entry name" value="BRCT domain"/>
    <property type="match status" value="1"/>
</dbReference>
<dbReference type="PANTHER" id="PTHR14625:SF3">
    <property type="entry name" value="MICROCEPHALIN"/>
    <property type="match status" value="1"/>
</dbReference>
<dbReference type="CDD" id="cd17751">
    <property type="entry name" value="BRCT_microcephalin_rpt3"/>
    <property type="match status" value="1"/>
</dbReference>
<keyword evidence="3" id="KW-1185">Reference proteome</keyword>
<dbReference type="PROSITE" id="PS50172">
    <property type="entry name" value="BRCT"/>
    <property type="match status" value="1"/>
</dbReference>
<reference evidence="2" key="2">
    <citation type="submission" date="2025-09" db="UniProtKB">
        <authorList>
            <consortium name="Ensembl"/>
        </authorList>
    </citation>
    <scope>IDENTIFICATION</scope>
</reference>
<proteinExistence type="predicted"/>
<dbReference type="AlphaFoldDB" id="A0A8D0GRR7"/>